<dbReference type="Proteomes" id="UP001279734">
    <property type="component" value="Unassembled WGS sequence"/>
</dbReference>
<feature type="region of interest" description="Disordered" evidence="1">
    <location>
        <begin position="23"/>
        <end position="47"/>
    </location>
</feature>
<gene>
    <name evidence="2" type="ORF">Nepgr_002047</name>
</gene>
<feature type="region of interest" description="Disordered" evidence="1">
    <location>
        <begin position="90"/>
        <end position="138"/>
    </location>
</feature>
<protein>
    <submittedName>
        <fullName evidence="2">Uncharacterized protein</fullName>
    </submittedName>
</protein>
<evidence type="ECO:0000313" key="2">
    <source>
        <dbReference type="EMBL" id="GMH00208.1"/>
    </source>
</evidence>
<evidence type="ECO:0000256" key="1">
    <source>
        <dbReference type="SAM" id="MobiDB-lite"/>
    </source>
</evidence>
<sequence>MVVSNNYEGIDKETLLAFASELSGGSRRSGNANRESNTSTLPIGKSRLALEVGTPPRLDYRLPRMSRTILQQAGCAAGSWDPVLRSVAAGKTAAGTNSPGGEGRSSSHDPPERRQAARPNGKLVPRTWNAADLRKYYQ</sequence>
<feature type="compositionally biased region" description="Basic and acidic residues" evidence="1">
    <location>
        <begin position="105"/>
        <end position="115"/>
    </location>
</feature>
<organism evidence="2 3">
    <name type="scientific">Nepenthes gracilis</name>
    <name type="common">Slender pitcher plant</name>
    <dbReference type="NCBI Taxonomy" id="150966"/>
    <lineage>
        <taxon>Eukaryota</taxon>
        <taxon>Viridiplantae</taxon>
        <taxon>Streptophyta</taxon>
        <taxon>Embryophyta</taxon>
        <taxon>Tracheophyta</taxon>
        <taxon>Spermatophyta</taxon>
        <taxon>Magnoliopsida</taxon>
        <taxon>eudicotyledons</taxon>
        <taxon>Gunneridae</taxon>
        <taxon>Pentapetalae</taxon>
        <taxon>Caryophyllales</taxon>
        <taxon>Nepenthaceae</taxon>
        <taxon>Nepenthes</taxon>
    </lineage>
</organism>
<dbReference type="EMBL" id="BSYO01000002">
    <property type="protein sequence ID" value="GMH00208.1"/>
    <property type="molecule type" value="Genomic_DNA"/>
</dbReference>
<reference evidence="2" key="1">
    <citation type="submission" date="2023-05" db="EMBL/GenBank/DDBJ databases">
        <title>Nepenthes gracilis genome sequencing.</title>
        <authorList>
            <person name="Fukushima K."/>
        </authorList>
    </citation>
    <scope>NUCLEOTIDE SEQUENCE</scope>
    <source>
        <strain evidence="2">SING2019-196</strain>
    </source>
</reference>
<evidence type="ECO:0000313" key="3">
    <source>
        <dbReference type="Proteomes" id="UP001279734"/>
    </source>
</evidence>
<comment type="caution">
    <text evidence="2">The sequence shown here is derived from an EMBL/GenBank/DDBJ whole genome shotgun (WGS) entry which is preliminary data.</text>
</comment>
<name>A0AAD3P689_NEPGR</name>
<proteinExistence type="predicted"/>
<dbReference type="AlphaFoldDB" id="A0AAD3P689"/>
<accession>A0AAD3P689</accession>
<feature type="compositionally biased region" description="Polar residues" evidence="1">
    <location>
        <begin position="26"/>
        <end position="41"/>
    </location>
</feature>
<keyword evidence="3" id="KW-1185">Reference proteome</keyword>